<keyword evidence="3" id="KW-1185">Reference proteome</keyword>
<name>A0AAV1DXM0_OLDCO</name>
<accession>A0AAV1DXM0</accession>
<gene>
    <name evidence="2" type="ORF">OLC1_LOCUS19744</name>
</gene>
<sequence>MRRHMILGVMMWPDAISDAENEYGGSDSGSDSERTESEADYTEFDGRFDPYVSDVVSDSTRDRDGSDSGSDPDGSDAGSDRDDADVGSDSDGSSAYGSIQRVR</sequence>
<reference evidence="2" key="1">
    <citation type="submission" date="2023-03" db="EMBL/GenBank/DDBJ databases">
        <authorList>
            <person name="Julca I."/>
        </authorList>
    </citation>
    <scope>NUCLEOTIDE SEQUENCE</scope>
</reference>
<evidence type="ECO:0000313" key="3">
    <source>
        <dbReference type="Proteomes" id="UP001161247"/>
    </source>
</evidence>
<dbReference type="Proteomes" id="UP001161247">
    <property type="component" value="Chromosome 7"/>
</dbReference>
<proteinExistence type="predicted"/>
<feature type="compositionally biased region" description="Low complexity" evidence="1">
    <location>
        <begin position="67"/>
        <end position="77"/>
    </location>
</feature>
<evidence type="ECO:0000256" key="1">
    <source>
        <dbReference type="SAM" id="MobiDB-lite"/>
    </source>
</evidence>
<protein>
    <submittedName>
        <fullName evidence="2">OLC1v1013046C1</fullName>
    </submittedName>
</protein>
<evidence type="ECO:0000313" key="2">
    <source>
        <dbReference type="EMBL" id="CAI9112580.1"/>
    </source>
</evidence>
<dbReference type="AlphaFoldDB" id="A0AAV1DXM0"/>
<feature type="compositionally biased region" description="Low complexity" evidence="1">
    <location>
        <begin position="89"/>
        <end position="103"/>
    </location>
</feature>
<organism evidence="2 3">
    <name type="scientific">Oldenlandia corymbosa var. corymbosa</name>
    <dbReference type="NCBI Taxonomy" id="529605"/>
    <lineage>
        <taxon>Eukaryota</taxon>
        <taxon>Viridiplantae</taxon>
        <taxon>Streptophyta</taxon>
        <taxon>Embryophyta</taxon>
        <taxon>Tracheophyta</taxon>
        <taxon>Spermatophyta</taxon>
        <taxon>Magnoliopsida</taxon>
        <taxon>eudicotyledons</taxon>
        <taxon>Gunneridae</taxon>
        <taxon>Pentapetalae</taxon>
        <taxon>asterids</taxon>
        <taxon>lamiids</taxon>
        <taxon>Gentianales</taxon>
        <taxon>Rubiaceae</taxon>
        <taxon>Rubioideae</taxon>
        <taxon>Spermacoceae</taxon>
        <taxon>Hedyotis-Oldenlandia complex</taxon>
        <taxon>Oldenlandia</taxon>
    </lineage>
</organism>
<dbReference type="EMBL" id="OX459124">
    <property type="protein sequence ID" value="CAI9112580.1"/>
    <property type="molecule type" value="Genomic_DNA"/>
</dbReference>
<feature type="region of interest" description="Disordered" evidence="1">
    <location>
        <begin position="18"/>
        <end position="103"/>
    </location>
</feature>